<evidence type="ECO:0000256" key="2">
    <source>
        <dbReference type="ARBA" id="ARBA00022490"/>
    </source>
</evidence>
<keyword evidence="5 6" id="KW-0804">Transcription</keyword>
<dbReference type="NCBIfam" id="NF001030">
    <property type="entry name" value="PRK00110.1"/>
    <property type="match status" value="1"/>
</dbReference>
<accession>A0A060HEW1</accession>
<dbReference type="GO" id="GO:0003677">
    <property type="term" value="F:DNA binding"/>
    <property type="evidence" value="ECO:0007669"/>
    <property type="project" value="UniProtKB-UniRule"/>
</dbReference>
<comment type="similarity">
    <text evidence="1 6">Belongs to the TACO1 family.</text>
</comment>
<dbReference type="PANTHER" id="PTHR12532">
    <property type="entry name" value="TRANSLATIONAL ACTIVATOR OF CYTOCHROME C OXIDASE 1"/>
    <property type="match status" value="1"/>
</dbReference>
<dbReference type="InterPro" id="IPR049083">
    <property type="entry name" value="TACO1_YebC_N"/>
</dbReference>
<dbReference type="InterPro" id="IPR048300">
    <property type="entry name" value="TACO1_YebC-like_2nd/3rd_dom"/>
</dbReference>
<name>A0A060HEW1_XYLFS</name>
<evidence type="ECO:0000256" key="3">
    <source>
        <dbReference type="ARBA" id="ARBA00023015"/>
    </source>
</evidence>
<dbReference type="PANTHER" id="PTHR12532:SF6">
    <property type="entry name" value="TRANSCRIPTIONAL REGULATORY PROTEIN YEBC-RELATED"/>
    <property type="match status" value="1"/>
</dbReference>
<evidence type="ECO:0000313" key="9">
    <source>
        <dbReference type="EMBL" id="AIC11457.1"/>
    </source>
</evidence>
<keyword evidence="2 6" id="KW-0963">Cytoplasm</keyword>
<feature type="domain" description="TACO1/YebC-like N-terminal" evidence="8">
    <location>
        <begin position="23"/>
        <end position="88"/>
    </location>
</feature>
<dbReference type="Proteomes" id="UP000027215">
    <property type="component" value="Chromosome"/>
</dbReference>
<comment type="subcellular location">
    <subcellularLocation>
        <location evidence="6">Cytoplasm</location>
    </subcellularLocation>
</comment>
<dbReference type="NCBIfam" id="TIGR01033">
    <property type="entry name" value="YebC/PmpR family DNA-binding transcriptional regulator"/>
    <property type="match status" value="1"/>
</dbReference>
<feature type="domain" description="TACO1/YebC-like second and third" evidence="7">
    <location>
        <begin position="95"/>
        <end position="252"/>
    </location>
</feature>
<evidence type="ECO:0000256" key="5">
    <source>
        <dbReference type="ARBA" id="ARBA00023163"/>
    </source>
</evidence>
<dbReference type="Gene3D" id="3.30.70.980">
    <property type="match status" value="2"/>
</dbReference>
<dbReference type="Pfam" id="PF20772">
    <property type="entry name" value="TACO1_YebC_N"/>
    <property type="match status" value="1"/>
</dbReference>
<dbReference type="InterPro" id="IPR029072">
    <property type="entry name" value="YebC-like"/>
</dbReference>
<dbReference type="EMBL" id="CP006696">
    <property type="protein sequence ID" value="AIC11457.1"/>
    <property type="molecule type" value="Genomic_DNA"/>
</dbReference>
<dbReference type="SUPFAM" id="SSF75625">
    <property type="entry name" value="YebC-like"/>
    <property type="match status" value="1"/>
</dbReference>
<dbReference type="NCBIfam" id="NF009044">
    <property type="entry name" value="PRK12378.1"/>
    <property type="match status" value="1"/>
</dbReference>
<evidence type="ECO:0000256" key="6">
    <source>
        <dbReference type="HAMAP-Rule" id="MF_00693"/>
    </source>
</evidence>
<dbReference type="InterPro" id="IPR026564">
    <property type="entry name" value="Transcrip_reg_TACO1-like_dom3"/>
</dbReference>
<dbReference type="GO" id="GO:0005829">
    <property type="term" value="C:cytosol"/>
    <property type="evidence" value="ECO:0007669"/>
    <property type="project" value="TreeGrafter"/>
</dbReference>
<dbReference type="KEGG" id="xfs:D934_09490"/>
<organism evidence="9 10">
    <name type="scientific">Xylella fastidiosa subsp. sandyi Ann-1</name>
    <dbReference type="NCBI Taxonomy" id="155920"/>
    <lineage>
        <taxon>Bacteria</taxon>
        <taxon>Pseudomonadati</taxon>
        <taxon>Pseudomonadota</taxon>
        <taxon>Gammaproteobacteria</taxon>
        <taxon>Lysobacterales</taxon>
        <taxon>Lysobacteraceae</taxon>
        <taxon>Xylella</taxon>
    </lineage>
</organism>
<gene>
    <name evidence="9" type="ORF">D934_09490</name>
</gene>
<keyword evidence="3 6" id="KW-0805">Transcription regulation</keyword>
<dbReference type="Pfam" id="PF01709">
    <property type="entry name" value="Transcrip_reg"/>
    <property type="match status" value="1"/>
</dbReference>
<reference evidence="9 10" key="1">
    <citation type="submission" date="2013-08" db="EMBL/GenBank/DDBJ databases">
        <authorList>
            <person name="Stouthamer R."/>
            <person name="Nunney L."/>
        </authorList>
    </citation>
    <scope>NUCLEOTIDE SEQUENCE [LARGE SCALE GENOMIC DNA]</scope>
    <source>
        <strain evidence="10">ann-1</strain>
    </source>
</reference>
<proteinExistence type="inferred from homology"/>
<dbReference type="GO" id="GO:0006355">
    <property type="term" value="P:regulation of DNA-templated transcription"/>
    <property type="evidence" value="ECO:0007669"/>
    <property type="project" value="UniProtKB-UniRule"/>
</dbReference>
<dbReference type="HAMAP" id="MF_00693">
    <property type="entry name" value="Transcrip_reg_TACO1"/>
    <property type="match status" value="1"/>
</dbReference>
<dbReference type="Gene3D" id="1.10.10.200">
    <property type="match status" value="1"/>
</dbReference>
<dbReference type="InterPro" id="IPR002876">
    <property type="entry name" value="Transcrip_reg_TACO1-like"/>
</dbReference>
<evidence type="ECO:0000256" key="1">
    <source>
        <dbReference type="ARBA" id="ARBA00008724"/>
    </source>
</evidence>
<evidence type="ECO:0000259" key="7">
    <source>
        <dbReference type="Pfam" id="PF01709"/>
    </source>
</evidence>
<sequence>MGSYNYVSIINALLKAMGRGPSIEARKNASDSKRGKIFTKIIRQIGVAARAGGGDPSNNPSLRVVIDKALASNMSKDVIERAIKKAIGEMEGVQYEEVRYEGYAPGGVAVIVDCLTDNRLRTVSDVRHAFSKCGGNMGTEGSVAFMFKRLGVLSYAHAIADEERITEAAIDAGAEDVMVYIEDDEIEVITTPEAFSRVKEEMAALGLMPYHAEITFRADSDIVVDGDTAIQVRKLLDILEDLDDVQDVYSNVDQVTLGKR</sequence>
<evidence type="ECO:0000313" key="10">
    <source>
        <dbReference type="Proteomes" id="UP000027215"/>
    </source>
</evidence>
<dbReference type="PATRIC" id="fig|155920.8.peg.2217"/>
<protein>
    <recommendedName>
        <fullName evidence="6">Probable transcriptional regulatory protein D934_09490</fullName>
    </recommendedName>
</protein>
<evidence type="ECO:0000259" key="8">
    <source>
        <dbReference type="Pfam" id="PF20772"/>
    </source>
</evidence>
<evidence type="ECO:0000256" key="4">
    <source>
        <dbReference type="ARBA" id="ARBA00023125"/>
    </source>
</evidence>
<dbReference type="InterPro" id="IPR017856">
    <property type="entry name" value="Integrase-like_N"/>
</dbReference>
<dbReference type="HOGENOM" id="CLU_062974_2_2_6"/>
<dbReference type="FunFam" id="1.10.10.200:FF:000004">
    <property type="entry name" value="Probable transcriptional regulatory protein BSBG_02618"/>
    <property type="match status" value="1"/>
</dbReference>
<dbReference type="AlphaFoldDB" id="A0A060HEW1"/>
<keyword evidence="4 6" id="KW-0238">DNA-binding</keyword>